<dbReference type="AlphaFoldDB" id="A0A0L9U7J2"/>
<dbReference type="EMBL" id="CM003373">
    <property type="protein sequence ID" value="KOM38582.1"/>
    <property type="molecule type" value="Genomic_DNA"/>
</dbReference>
<name>A0A0L9U7J2_PHAAN</name>
<sequence length="193" mass="21203">MTRYHRSSSIIPFNHRAVNHRRTSVANSSLTGHHWRLCIFAEAAAIIIVAPVFTATMGKGFSLCLCLRAVRMGKCFLRFSHQNFRMEMALFCFWVCLQRLHGGFVALRFGEAAARCEKKAAIRRGLHLWFRGGCGEACEEGDRITLGGGCKILENISEDEGIAILVADTIHVSAMVDSGDLKVDGGGFKVANG</sequence>
<proteinExistence type="predicted"/>
<accession>A0A0L9U7J2</accession>
<organism evidence="2 3">
    <name type="scientific">Phaseolus angularis</name>
    <name type="common">Azuki bean</name>
    <name type="synonym">Vigna angularis</name>
    <dbReference type="NCBI Taxonomy" id="3914"/>
    <lineage>
        <taxon>Eukaryota</taxon>
        <taxon>Viridiplantae</taxon>
        <taxon>Streptophyta</taxon>
        <taxon>Embryophyta</taxon>
        <taxon>Tracheophyta</taxon>
        <taxon>Spermatophyta</taxon>
        <taxon>Magnoliopsida</taxon>
        <taxon>eudicotyledons</taxon>
        <taxon>Gunneridae</taxon>
        <taxon>Pentapetalae</taxon>
        <taxon>rosids</taxon>
        <taxon>fabids</taxon>
        <taxon>Fabales</taxon>
        <taxon>Fabaceae</taxon>
        <taxon>Papilionoideae</taxon>
        <taxon>50 kb inversion clade</taxon>
        <taxon>NPAAA clade</taxon>
        <taxon>indigoferoid/millettioid clade</taxon>
        <taxon>Phaseoleae</taxon>
        <taxon>Vigna</taxon>
    </lineage>
</organism>
<evidence type="ECO:0000256" key="1">
    <source>
        <dbReference type="SAM" id="Phobius"/>
    </source>
</evidence>
<gene>
    <name evidence="2" type="ORF">LR48_Vigan03g196400</name>
</gene>
<dbReference type="Proteomes" id="UP000053144">
    <property type="component" value="Chromosome 3"/>
</dbReference>
<reference evidence="3" key="1">
    <citation type="journal article" date="2015" name="Proc. Natl. Acad. Sci. U.S.A.">
        <title>Genome sequencing of adzuki bean (Vigna angularis) provides insight into high starch and low fat accumulation and domestication.</title>
        <authorList>
            <person name="Yang K."/>
            <person name="Tian Z."/>
            <person name="Chen C."/>
            <person name="Luo L."/>
            <person name="Zhao B."/>
            <person name="Wang Z."/>
            <person name="Yu L."/>
            <person name="Li Y."/>
            <person name="Sun Y."/>
            <person name="Li W."/>
            <person name="Chen Y."/>
            <person name="Li Y."/>
            <person name="Zhang Y."/>
            <person name="Ai D."/>
            <person name="Zhao J."/>
            <person name="Shang C."/>
            <person name="Ma Y."/>
            <person name="Wu B."/>
            <person name="Wang M."/>
            <person name="Gao L."/>
            <person name="Sun D."/>
            <person name="Zhang P."/>
            <person name="Guo F."/>
            <person name="Wang W."/>
            <person name="Li Y."/>
            <person name="Wang J."/>
            <person name="Varshney R.K."/>
            <person name="Wang J."/>
            <person name="Ling H.Q."/>
            <person name="Wan P."/>
        </authorList>
    </citation>
    <scope>NUCLEOTIDE SEQUENCE</scope>
    <source>
        <strain evidence="3">cv. Jingnong 6</strain>
    </source>
</reference>
<keyword evidence="1" id="KW-1133">Transmembrane helix</keyword>
<evidence type="ECO:0000313" key="2">
    <source>
        <dbReference type="EMBL" id="KOM38582.1"/>
    </source>
</evidence>
<dbReference type="Gramene" id="KOM38582">
    <property type="protein sequence ID" value="KOM38582"/>
    <property type="gene ID" value="LR48_Vigan03g196400"/>
</dbReference>
<protein>
    <submittedName>
        <fullName evidence="2">Uncharacterized protein</fullName>
    </submittedName>
</protein>
<evidence type="ECO:0000313" key="3">
    <source>
        <dbReference type="Proteomes" id="UP000053144"/>
    </source>
</evidence>
<keyword evidence="1" id="KW-0472">Membrane</keyword>
<feature type="transmembrane region" description="Helical" evidence="1">
    <location>
        <begin position="43"/>
        <end position="67"/>
    </location>
</feature>
<keyword evidence="1" id="KW-0812">Transmembrane</keyword>